<dbReference type="PROSITE" id="PS00375">
    <property type="entry name" value="UDPGT"/>
    <property type="match status" value="1"/>
</dbReference>
<comment type="similarity">
    <text evidence="2">Belongs to the UDP-glycosyltransferase family.</text>
</comment>
<protein>
    <submittedName>
        <fullName evidence="3">N-glycosyltransferase</fullName>
    </submittedName>
</protein>
<proteinExistence type="inferred from homology"/>
<name>A0A1I6NTT2_9PSEU</name>
<evidence type="ECO:0000256" key="1">
    <source>
        <dbReference type="ARBA" id="ARBA00022679"/>
    </source>
</evidence>
<dbReference type="EMBL" id="FOZX01000001">
    <property type="protein sequence ID" value="SFS31341.1"/>
    <property type="molecule type" value="Genomic_DNA"/>
</dbReference>
<dbReference type="SUPFAM" id="SSF53756">
    <property type="entry name" value="UDP-Glycosyltransferase/glycogen phosphorylase"/>
    <property type="match status" value="1"/>
</dbReference>
<keyword evidence="2" id="KW-0328">Glycosyltransferase</keyword>
<dbReference type="GO" id="GO:0017000">
    <property type="term" value="P:antibiotic biosynthetic process"/>
    <property type="evidence" value="ECO:0007669"/>
    <property type="project" value="UniProtKB-ARBA"/>
</dbReference>
<reference evidence="4" key="1">
    <citation type="submission" date="2016-10" db="EMBL/GenBank/DDBJ databases">
        <authorList>
            <person name="Varghese N."/>
            <person name="Submissions S."/>
        </authorList>
    </citation>
    <scope>NUCLEOTIDE SEQUENCE [LARGE SCALE GENOMIC DNA]</scope>
    <source>
        <strain evidence="4">DSM 44771</strain>
    </source>
</reference>
<evidence type="ECO:0000313" key="4">
    <source>
        <dbReference type="Proteomes" id="UP000198852"/>
    </source>
</evidence>
<dbReference type="Proteomes" id="UP000198852">
    <property type="component" value="Unassembled WGS sequence"/>
</dbReference>
<dbReference type="AlphaFoldDB" id="A0A1I6NTT2"/>
<dbReference type="InterPro" id="IPR002213">
    <property type="entry name" value="UDP_glucos_trans"/>
</dbReference>
<dbReference type="STRING" id="95161.SAMN05660874_00110"/>
<dbReference type="PANTHER" id="PTHR48050">
    <property type="entry name" value="STEROL 3-BETA-GLUCOSYLTRANSFERASE"/>
    <property type="match status" value="1"/>
</dbReference>
<dbReference type="InterPro" id="IPR050426">
    <property type="entry name" value="Glycosyltransferase_28"/>
</dbReference>
<keyword evidence="1 2" id="KW-0808">Transferase</keyword>
<gene>
    <name evidence="3" type="ORF">SAMN05660874_00110</name>
</gene>
<organism evidence="3 4">
    <name type="scientific">Saccharopolyspora flava</name>
    <dbReference type="NCBI Taxonomy" id="95161"/>
    <lineage>
        <taxon>Bacteria</taxon>
        <taxon>Bacillati</taxon>
        <taxon>Actinomycetota</taxon>
        <taxon>Actinomycetes</taxon>
        <taxon>Pseudonocardiales</taxon>
        <taxon>Pseudonocardiaceae</taxon>
        <taxon>Saccharopolyspora</taxon>
    </lineage>
</organism>
<evidence type="ECO:0000313" key="3">
    <source>
        <dbReference type="EMBL" id="SFS31341.1"/>
    </source>
</evidence>
<sequence length="399" mass="42784">MGLTLRIVLTAMPVYSHLVPLLLPVGRQLADAGHDVRVATSEDMIGPVEQAGLRPLVLPGLLTMRDVAAAPAEHGLTTDFEEVAKRRGTATVGVTPAMFGQSFIGVLGRNFGERLLESGEKPDLILREGTEFGGYYAAEKWGIPSAVLDISPMAPYEAPEVTAAINAGRAHFGLGPIDDPWQPMRTFRAGVVPDVYYPEHARLESAHHYRVPAGDEQRLDPEIAALPDRPLVLASLGSNAPLMLGERPQLLETIIETLGKLPVTGVVALGANRDPERWDGLRADNVHLTSFVQQQTLLPSVDAFITHCGFNSTRESLYAGVPMVGLPMFAEQPANAARITELGAGLALNVEDATAPALHDALVRVLDDPSFRNAARGVQRRTLALPPLSQLVADLEAAL</sequence>
<accession>A0A1I6NTT2</accession>
<dbReference type="InterPro" id="IPR035595">
    <property type="entry name" value="UDP_glycos_trans_CS"/>
</dbReference>
<evidence type="ECO:0000256" key="2">
    <source>
        <dbReference type="RuleBase" id="RU003718"/>
    </source>
</evidence>
<dbReference type="CDD" id="cd03784">
    <property type="entry name" value="GT1_Gtf-like"/>
    <property type="match status" value="1"/>
</dbReference>
<dbReference type="Gene3D" id="3.40.50.2000">
    <property type="entry name" value="Glycogen Phosphorylase B"/>
    <property type="match status" value="2"/>
</dbReference>
<dbReference type="GO" id="GO:0008194">
    <property type="term" value="F:UDP-glycosyltransferase activity"/>
    <property type="evidence" value="ECO:0007669"/>
    <property type="project" value="InterPro"/>
</dbReference>
<keyword evidence="4" id="KW-1185">Reference proteome</keyword>
<dbReference type="Pfam" id="PF00201">
    <property type="entry name" value="UDPGT"/>
    <property type="match status" value="1"/>
</dbReference>
<dbReference type="PANTHER" id="PTHR48050:SF13">
    <property type="entry name" value="STEROL 3-BETA-GLUCOSYLTRANSFERASE UGT80A2"/>
    <property type="match status" value="1"/>
</dbReference>